<dbReference type="Proteomes" id="UP000535276">
    <property type="component" value="Unassembled WGS sequence"/>
</dbReference>
<evidence type="ECO:0000256" key="2">
    <source>
        <dbReference type="ARBA" id="ARBA00023002"/>
    </source>
</evidence>
<dbReference type="EMBL" id="JACBZV010000002">
    <property type="protein sequence ID" value="NYJ11034.1"/>
    <property type="molecule type" value="Genomic_DNA"/>
</dbReference>
<evidence type="ECO:0000259" key="3">
    <source>
        <dbReference type="Pfam" id="PF01408"/>
    </source>
</evidence>
<reference evidence="4 5" key="1">
    <citation type="submission" date="2020-07" db="EMBL/GenBank/DDBJ databases">
        <title>Genomic Encyclopedia of Type Strains, Phase IV (KMG-V): Genome sequencing to study the core and pangenomes of soil and plant-associated prokaryotes.</title>
        <authorList>
            <person name="Whitman W."/>
        </authorList>
    </citation>
    <scope>NUCLEOTIDE SEQUENCE [LARGE SCALE GENOMIC DNA]</scope>
    <source>
        <strain evidence="4 5">SEMIA 4052</strain>
    </source>
</reference>
<dbReference type="PANTHER" id="PTHR43708">
    <property type="entry name" value="CONSERVED EXPRESSED OXIDOREDUCTASE (EUROFUNG)"/>
    <property type="match status" value="1"/>
</dbReference>
<sequence length="293" mass="30878">MTPIKVGLVGAGPWADIFHAPMMAAGPETQLTAIWARNPAAAEKLAAKHGAKAVASFYQLLDSCEALVFAVPPDVQAEYVPAAAAAGKALLLEKPLGLSLEQANRLADVVNEAGVVNQVMLTNRYSERVRTFLADVQSKRPIGAIATYINGAILPGGLFATPWRREKGSLLDLGPHVIDIFDAALGPVVEVQGAGDPRSWFGLTLRHQNGAVSQAPLSLATPVEGEVTGVRVFTDQGEVTMDFVGAFGDPKAPATIRAEFSAAIRSGKPHDINVNRALYLQTLLDKAARSAGI</sequence>
<accession>A0A7Z0DX83</accession>
<comment type="similarity">
    <text evidence="1">Belongs to the Gfo/Idh/MocA family.</text>
</comment>
<dbReference type="AlphaFoldDB" id="A0A7Z0DX83"/>
<dbReference type="Pfam" id="PF01408">
    <property type="entry name" value="GFO_IDH_MocA"/>
    <property type="match status" value="1"/>
</dbReference>
<dbReference type="InterPro" id="IPR051317">
    <property type="entry name" value="Gfo/Idh/MocA_oxidoreduct"/>
</dbReference>
<comment type="caution">
    <text evidence="4">The sequence shown here is derived from an EMBL/GenBank/DDBJ whole genome shotgun (WGS) entry which is preliminary data.</text>
</comment>
<evidence type="ECO:0000256" key="1">
    <source>
        <dbReference type="ARBA" id="ARBA00010928"/>
    </source>
</evidence>
<protein>
    <submittedName>
        <fullName evidence="4">Putative dehydrogenase</fullName>
    </submittedName>
</protein>
<name>A0A7Z0DX83_RHILE</name>
<dbReference type="GO" id="GO:0016491">
    <property type="term" value="F:oxidoreductase activity"/>
    <property type="evidence" value="ECO:0007669"/>
    <property type="project" value="UniProtKB-KW"/>
</dbReference>
<keyword evidence="2" id="KW-0560">Oxidoreductase</keyword>
<dbReference type="InterPro" id="IPR036291">
    <property type="entry name" value="NAD(P)-bd_dom_sf"/>
</dbReference>
<proteinExistence type="inferred from homology"/>
<evidence type="ECO:0000313" key="4">
    <source>
        <dbReference type="EMBL" id="NYJ11034.1"/>
    </source>
</evidence>
<dbReference type="Gene3D" id="3.40.50.720">
    <property type="entry name" value="NAD(P)-binding Rossmann-like Domain"/>
    <property type="match status" value="1"/>
</dbReference>
<feature type="domain" description="Gfo/Idh/MocA-like oxidoreductase N-terminal" evidence="3">
    <location>
        <begin position="4"/>
        <end position="119"/>
    </location>
</feature>
<dbReference type="PANTHER" id="PTHR43708:SF5">
    <property type="entry name" value="CONSERVED EXPRESSED OXIDOREDUCTASE (EUROFUNG)-RELATED"/>
    <property type="match status" value="1"/>
</dbReference>
<gene>
    <name evidence="4" type="ORF">GGI64_002081</name>
</gene>
<evidence type="ECO:0000313" key="5">
    <source>
        <dbReference type="Proteomes" id="UP000535276"/>
    </source>
</evidence>
<dbReference type="Gene3D" id="3.30.360.10">
    <property type="entry name" value="Dihydrodipicolinate Reductase, domain 2"/>
    <property type="match status" value="1"/>
</dbReference>
<dbReference type="SUPFAM" id="SSF55347">
    <property type="entry name" value="Glyceraldehyde-3-phosphate dehydrogenase-like, C-terminal domain"/>
    <property type="match status" value="1"/>
</dbReference>
<dbReference type="SUPFAM" id="SSF51735">
    <property type="entry name" value="NAD(P)-binding Rossmann-fold domains"/>
    <property type="match status" value="1"/>
</dbReference>
<organism evidence="4 5">
    <name type="scientific">Rhizobium leguminosarum</name>
    <dbReference type="NCBI Taxonomy" id="384"/>
    <lineage>
        <taxon>Bacteria</taxon>
        <taxon>Pseudomonadati</taxon>
        <taxon>Pseudomonadota</taxon>
        <taxon>Alphaproteobacteria</taxon>
        <taxon>Hyphomicrobiales</taxon>
        <taxon>Rhizobiaceae</taxon>
        <taxon>Rhizobium/Agrobacterium group</taxon>
        <taxon>Rhizobium</taxon>
    </lineage>
</organism>
<dbReference type="GO" id="GO:0000166">
    <property type="term" value="F:nucleotide binding"/>
    <property type="evidence" value="ECO:0007669"/>
    <property type="project" value="InterPro"/>
</dbReference>
<dbReference type="RefSeq" id="WP_003594185.1">
    <property type="nucleotide sequence ID" value="NZ_JACBZV010000002.1"/>
</dbReference>
<dbReference type="InterPro" id="IPR000683">
    <property type="entry name" value="Gfo/Idh/MocA-like_OxRdtase_N"/>
</dbReference>